<dbReference type="EMBL" id="JAWDGP010002409">
    <property type="protein sequence ID" value="KAK3783494.1"/>
    <property type="molecule type" value="Genomic_DNA"/>
</dbReference>
<evidence type="ECO:0000313" key="1">
    <source>
        <dbReference type="EMBL" id="KAK3783494.1"/>
    </source>
</evidence>
<proteinExistence type="predicted"/>
<organism evidence="1 2">
    <name type="scientific">Elysia crispata</name>
    <name type="common">lettuce slug</name>
    <dbReference type="NCBI Taxonomy" id="231223"/>
    <lineage>
        <taxon>Eukaryota</taxon>
        <taxon>Metazoa</taxon>
        <taxon>Spiralia</taxon>
        <taxon>Lophotrochozoa</taxon>
        <taxon>Mollusca</taxon>
        <taxon>Gastropoda</taxon>
        <taxon>Heterobranchia</taxon>
        <taxon>Euthyneura</taxon>
        <taxon>Panpulmonata</taxon>
        <taxon>Sacoglossa</taxon>
        <taxon>Placobranchoidea</taxon>
        <taxon>Plakobranchidae</taxon>
        <taxon>Elysia</taxon>
    </lineage>
</organism>
<accession>A0AAE1DUK2</accession>
<name>A0AAE1DUK2_9GAST</name>
<comment type="caution">
    <text evidence="1">The sequence shown here is derived from an EMBL/GenBank/DDBJ whole genome shotgun (WGS) entry which is preliminary data.</text>
</comment>
<sequence>MLGCTLMSRSLAIQSVLRQWPLSRGVEDKNQDLLWGWTERGRNALRAEIGHTAIQSSSLLSTSTGKCDKLALHADINGQPLYGGNGAKLGTNLGQTGPDAAASLCYVFDPLRHVLHSFTLL</sequence>
<reference evidence="1" key="1">
    <citation type="journal article" date="2023" name="G3 (Bethesda)">
        <title>A reference genome for the long-term kleptoplast-retaining sea slug Elysia crispata morphotype clarki.</title>
        <authorList>
            <person name="Eastman K.E."/>
            <person name="Pendleton A.L."/>
            <person name="Shaikh M.A."/>
            <person name="Suttiyut T."/>
            <person name="Ogas R."/>
            <person name="Tomko P."/>
            <person name="Gavelis G."/>
            <person name="Widhalm J.R."/>
            <person name="Wisecaver J.H."/>
        </authorList>
    </citation>
    <scope>NUCLEOTIDE SEQUENCE</scope>
    <source>
        <strain evidence="1">ECLA1</strain>
    </source>
</reference>
<dbReference type="Proteomes" id="UP001283361">
    <property type="component" value="Unassembled WGS sequence"/>
</dbReference>
<dbReference type="AlphaFoldDB" id="A0AAE1DUK2"/>
<keyword evidence="2" id="KW-1185">Reference proteome</keyword>
<protein>
    <submittedName>
        <fullName evidence="1">Uncharacterized protein</fullName>
    </submittedName>
</protein>
<gene>
    <name evidence="1" type="ORF">RRG08_057510</name>
</gene>
<evidence type="ECO:0000313" key="2">
    <source>
        <dbReference type="Proteomes" id="UP001283361"/>
    </source>
</evidence>